<dbReference type="PANTHER" id="PTHR23303">
    <property type="entry name" value="CARBOXYPEPTIDASE REGULATORY REGION-CONTAINING"/>
    <property type="match status" value="1"/>
</dbReference>
<evidence type="ECO:0000313" key="7">
    <source>
        <dbReference type="Proteomes" id="UP000322530"/>
    </source>
</evidence>
<dbReference type="EMBL" id="BIXY01000140">
    <property type="protein sequence ID" value="GCF11749.1"/>
    <property type="molecule type" value="Genomic_DNA"/>
</dbReference>
<evidence type="ECO:0000256" key="4">
    <source>
        <dbReference type="SAM" id="MobiDB-lite"/>
    </source>
</evidence>
<dbReference type="AlphaFoldDB" id="A0A5A5TKX7"/>
<evidence type="ECO:0000256" key="3">
    <source>
        <dbReference type="ARBA" id="ARBA00022729"/>
    </source>
</evidence>
<comment type="caution">
    <text evidence="6">The sequence shown here is derived from an EMBL/GenBank/DDBJ whole genome shotgun (WGS) entry which is preliminary data.</text>
</comment>
<protein>
    <recommendedName>
        <fullName evidence="5">SD-repeat containing protein B domain-containing protein</fullName>
    </recommendedName>
</protein>
<evidence type="ECO:0000256" key="1">
    <source>
        <dbReference type="ARBA" id="ARBA00004613"/>
    </source>
</evidence>
<dbReference type="Proteomes" id="UP000322530">
    <property type="component" value="Unassembled WGS sequence"/>
</dbReference>
<evidence type="ECO:0000313" key="6">
    <source>
        <dbReference type="EMBL" id="GCF11749.1"/>
    </source>
</evidence>
<dbReference type="PANTHER" id="PTHR23303:SF15">
    <property type="entry name" value="COLOSSIN-A"/>
    <property type="match status" value="1"/>
</dbReference>
<name>A0A5A5TKX7_9CHLR</name>
<accession>A0A5A5TKX7</accession>
<keyword evidence="2" id="KW-0964">Secreted</keyword>
<dbReference type="InterPro" id="IPR051417">
    <property type="entry name" value="SDr/BOS_complex"/>
</dbReference>
<dbReference type="InterPro" id="IPR033764">
    <property type="entry name" value="Sdr_B"/>
</dbReference>
<evidence type="ECO:0000259" key="5">
    <source>
        <dbReference type="Pfam" id="PF17210"/>
    </source>
</evidence>
<evidence type="ECO:0000256" key="2">
    <source>
        <dbReference type="ARBA" id="ARBA00022525"/>
    </source>
</evidence>
<feature type="domain" description="SD-repeat containing protein B" evidence="5">
    <location>
        <begin position="47"/>
        <end position="110"/>
    </location>
</feature>
<keyword evidence="3" id="KW-0732">Signal</keyword>
<feature type="compositionally biased region" description="Low complexity" evidence="4">
    <location>
        <begin position="804"/>
        <end position="835"/>
    </location>
</feature>
<reference evidence="6 7" key="1">
    <citation type="submission" date="2019-01" db="EMBL/GenBank/DDBJ databases">
        <title>Draft genome sequence of Dictyobacter sp. Uno17.</title>
        <authorList>
            <person name="Wang C.M."/>
            <person name="Zheng Y."/>
            <person name="Sakai Y."/>
            <person name="Abe K."/>
            <person name="Yokota A."/>
            <person name="Yabe S."/>
        </authorList>
    </citation>
    <scope>NUCLEOTIDE SEQUENCE [LARGE SCALE GENOMIC DNA]</scope>
    <source>
        <strain evidence="6 7">Uno17</strain>
    </source>
</reference>
<proteinExistence type="predicted"/>
<dbReference type="Gene3D" id="2.60.40.10">
    <property type="entry name" value="Immunoglobulins"/>
    <property type="match status" value="2"/>
</dbReference>
<dbReference type="InterPro" id="IPR013783">
    <property type="entry name" value="Ig-like_fold"/>
</dbReference>
<feature type="compositionally biased region" description="Basic residues" evidence="4">
    <location>
        <begin position="792"/>
        <end position="803"/>
    </location>
</feature>
<feature type="region of interest" description="Disordered" evidence="4">
    <location>
        <begin position="787"/>
        <end position="835"/>
    </location>
</feature>
<organism evidence="6 7">
    <name type="scientific">Dictyobacter arantiisoli</name>
    <dbReference type="NCBI Taxonomy" id="2014874"/>
    <lineage>
        <taxon>Bacteria</taxon>
        <taxon>Bacillati</taxon>
        <taxon>Chloroflexota</taxon>
        <taxon>Ktedonobacteria</taxon>
        <taxon>Ktedonobacterales</taxon>
        <taxon>Dictyobacteraceae</taxon>
        <taxon>Dictyobacter</taxon>
    </lineage>
</organism>
<dbReference type="Pfam" id="PF17210">
    <property type="entry name" value="SdrD_B"/>
    <property type="match status" value="2"/>
</dbReference>
<gene>
    <name evidence="6" type="ORF">KDI_53130</name>
</gene>
<dbReference type="GO" id="GO:0005576">
    <property type="term" value="C:extracellular region"/>
    <property type="evidence" value="ECO:0007669"/>
    <property type="project" value="UniProtKB-SubCell"/>
</dbReference>
<dbReference type="SUPFAM" id="SSF117074">
    <property type="entry name" value="Hypothetical protein PA1324"/>
    <property type="match status" value="2"/>
</dbReference>
<feature type="domain" description="SD-repeat containing protein B" evidence="5">
    <location>
        <begin position="640"/>
        <end position="717"/>
    </location>
</feature>
<sequence>MGALLQRRSLFHACILFLIVQTSFISLSFNFVHATHSHVAVVAPYTITGTIYDDYNQNGILDAREPGISGVTVTAYDSNNANAGSTVSLADGSYSLAIGSGTGPVRVQFTGFGPGAATTELASFYPSRHGTDNPTSVTFVDGSNATNTLNFGLENPSDYCQHNPTIATNCYVQGDQANAQSHVLVSFPYNTTGAHHPLIMATAPEVGSTWGLAYRRSTDTLFAASYFKRHAGFKPGGDPGAIYVVDGASSGSPRVQATPLVTLPAGKNLHDASNYLTDLSAFNQVGKVSLGGMALSQDESTLYVMNLFDQSLYAVPLGAASAAPVAQTPTAYAVPVPADCQATGDFRPFAVSQYHGSIYVGAVCSAESTVPANGSSLGDYSKLQAYLFRFIPGRGFQKQPIFHFPLNYPRYCTNDSTYSKCTASGVNNLNVGQPAMWNPWHPGYVSYNDHLSNTNNTRVYPQPMFTEIAFDNGNLLIGLRDRFGDQMGYQTPEPGNSSNLVSAATAGDILRACLRQPGNLARGWTLEGNASCGGVTTAGAGNAQRSGGAYPYQDNHLNIHDGGSFGSLLQVPGLADVISTQVNPLSRSSIAFSGGVRTYDNTLGTAVNNYQIYERSTPGVFGKANGLGALVAFCASAPIEIGNRVWGDLNNNGIQDANEPPIAGVTIDLYDATGTNLIATTTTAADGTYYFTIQSYTSYVIKLDKASDYVMGGPLAGLGLTVANQDQNHLIDSKATVPNSAQMIGSGNYPQMAVLPHAPGQNDHTFDAGFTLLPDLNIPNVTHDHNFDRNYHNHNHNHHHNHSHSGNDNSNFGDNNFNDSSLSDNSDNNFNDSSLSDNGDNNFSNSCDGCGGGSCDGCGGGSCDGCGGGTCDSCGGGTCGGGSCDSGFSYSDGLGDGGTPGLPPAGANPLLAVRLH</sequence>
<comment type="subcellular location">
    <subcellularLocation>
        <location evidence="1">Secreted</location>
    </subcellularLocation>
</comment>
<keyword evidence="7" id="KW-1185">Reference proteome</keyword>